<accession>A0ABU1DDD0</accession>
<reference evidence="1" key="1">
    <citation type="submission" date="2020-10" db="EMBL/GenBank/DDBJ databases">
        <authorList>
            <person name="Abbas A."/>
            <person name="Razzaq R."/>
            <person name="Waqas M."/>
            <person name="Abbas N."/>
            <person name="Nielsen T.K."/>
            <person name="Hansen L.H."/>
            <person name="Hussain S."/>
            <person name="Shahid M."/>
        </authorList>
    </citation>
    <scope>NUCLEOTIDE SEQUENCE</scope>
    <source>
        <strain evidence="1">S14</strain>
    </source>
</reference>
<name>A0ABU1DDD0_9HYPH</name>
<gene>
    <name evidence="1" type="ORF">IHQ68_04810</name>
</gene>
<keyword evidence="2" id="KW-1185">Reference proteome</keyword>
<comment type="caution">
    <text evidence="1">The sequence shown here is derived from an EMBL/GenBank/DDBJ whole genome shotgun (WGS) entry which is preliminary data.</text>
</comment>
<dbReference type="Proteomes" id="UP001181622">
    <property type="component" value="Unassembled WGS sequence"/>
</dbReference>
<protein>
    <submittedName>
        <fullName evidence="1">Uncharacterized protein</fullName>
    </submittedName>
</protein>
<evidence type="ECO:0000313" key="2">
    <source>
        <dbReference type="Proteomes" id="UP001181622"/>
    </source>
</evidence>
<dbReference type="EMBL" id="JADBEO010000007">
    <property type="protein sequence ID" value="MDR4305945.1"/>
    <property type="molecule type" value="Genomic_DNA"/>
</dbReference>
<proteinExistence type="predicted"/>
<organism evidence="1 2">
    <name type="scientific">Chelatococcus sambhunathii</name>
    <dbReference type="NCBI Taxonomy" id="363953"/>
    <lineage>
        <taxon>Bacteria</taxon>
        <taxon>Pseudomonadati</taxon>
        <taxon>Pseudomonadota</taxon>
        <taxon>Alphaproteobacteria</taxon>
        <taxon>Hyphomicrobiales</taxon>
        <taxon>Chelatococcaceae</taxon>
        <taxon>Chelatococcus</taxon>
    </lineage>
</organism>
<sequence length="257" mass="28801">MECVALIGHECADKVKSIAAEKAWAREQAERTQQDFLLEHLPRVPAMLTALEELRAVAVIAVDLYRHFRKKAGSVHRDLRHIASTGAQLTVAEKVWDELYGTGPTAFRGSSGQTRSVSFGVLRGTTAVKANFDPTRDIDLARSRIQPLRCEATDDAVLDFILSLDDKGREMAVGFIREAERTFEKALAAIKDFRNFFEADNLKRIDAWGAHEDAFNPVKIEDRRFLGKREVYITGSGSAALLTPDPVLWSFQVRWPS</sequence>
<evidence type="ECO:0000313" key="1">
    <source>
        <dbReference type="EMBL" id="MDR4305945.1"/>
    </source>
</evidence>
<dbReference type="RefSeq" id="WP_309389356.1">
    <property type="nucleotide sequence ID" value="NZ_JADBEO010000007.1"/>
</dbReference>